<dbReference type="OrthoDB" id="4064873at2759"/>
<dbReference type="GO" id="GO:0000981">
    <property type="term" value="F:DNA-binding transcription factor activity, RNA polymerase II-specific"/>
    <property type="evidence" value="ECO:0007669"/>
    <property type="project" value="InterPro"/>
</dbReference>
<name>A0A0C3MKX1_9AGAM</name>
<proteinExistence type="predicted"/>
<feature type="domain" description="Zn(2)-C6 fungal-type" evidence="6">
    <location>
        <begin position="119"/>
        <end position="147"/>
    </location>
</feature>
<dbReference type="GO" id="GO:0003677">
    <property type="term" value="F:DNA binding"/>
    <property type="evidence" value="ECO:0007669"/>
    <property type="project" value="UniProtKB-KW"/>
</dbReference>
<dbReference type="EMBL" id="KN822943">
    <property type="protein sequence ID" value="KIO34352.1"/>
    <property type="molecule type" value="Genomic_DNA"/>
</dbReference>
<dbReference type="InterPro" id="IPR036864">
    <property type="entry name" value="Zn2-C6_fun-type_DNA-bd_sf"/>
</dbReference>
<dbReference type="InterPro" id="IPR050987">
    <property type="entry name" value="AtrR-like"/>
</dbReference>
<evidence type="ECO:0000256" key="3">
    <source>
        <dbReference type="ARBA" id="ARBA00023125"/>
    </source>
</evidence>
<evidence type="ECO:0000259" key="6">
    <source>
        <dbReference type="PROSITE" id="PS50048"/>
    </source>
</evidence>
<dbReference type="Gene3D" id="4.10.240.10">
    <property type="entry name" value="Zn(2)-C6 fungal-type DNA-binding domain"/>
    <property type="match status" value="1"/>
</dbReference>
<evidence type="ECO:0000256" key="5">
    <source>
        <dbReference type="SAM" id="MobiDB-lite"/>
    </source>
</evidence>
<feature type="compositionally biased region" description="Basic and acidic residues" evidence="5">
    <location>
        <begin position="1"/>
        <end position="10"/>
    </location>
</feature>
<gene>
    <name evidence="7" type="ORF">M407DRAFT_127717</name>
</gene>
<feature type="compositionally biased region" description="Basic residues" evidence="5">
    <location>
        <begin position="43"/>
        <end position="55"/>
    </location>
</feature>
<feature type="region of interest" description="Disordered" evidence="5">
    <location>
        <begin position="250"/>
        <end position="325"/>
    </location>
</feature>
<dbReference type="GO" id="GO:0005634">
    <property type="term" value="C:nucleus"/>
    <property type="evidence" value="ECO:0007669"/>
    <property type="project" value="UniProtKB-SubCell"/>
</dbReference>
<feature type="region of interest" description="Disordered" evidence="5">
    <location>
        <begin position="381"/>
        <end position="400"/>
    </location>
</feature>
<comment type="subcellular location">
    <subcellularLocation>
        <location evidence="1">Nucleus</location>
    </subcellularLocation>
</comment>
<dbReference type="SMART" id="SM00906">
    <property type="entry name" value="Fungal_trans"/>
    <property type="match status" value="1"/>
</dbReference>
<reference evidence="8" key="2">
    <citation type="submission" date="2015-01" db="EMBL/GenBank/DDBJ databases">
        <title>Evolutionary Origins and Diversification of the Mycorrhizal Mutualists.</title>
        <authorList>
            <consortium name="DOE Joint Genome Institute"/>
            <consortium name="Mycorrhizal Genomics Consortium"/>
            <person name="Kohler A."/>
            <person name="Kuo A."/>
            <person name="Nagy L.G."/>
            <person name="Floudas D."/>
            <person name="Copeland A."/>
            <person name="Barry K.W."/>
            <person name="Cichocki N."/>
            <person name="Veneault-Fourrey C."/>
            <person name="LaButti K."/>
            <person name="Lindquist E.A."/>
            <person name="Lipzen A."/>
            <person name="Lundell T."/>
            <person name="Morin E."/>
            <person name="Murat C."/>
            <person name="Riley R."/>
            <person name="Ohm R."/>
            <person name="Sun H."/>
            <person name="Tunlid A."/>
            <person name="Henrissat B."/>
            <person name="Grigoriev I.V."/>
            <person name="Hibbett D.S."/>
            <person name="Martin F."/>
        </authorList>
    </citation>
    <scope>NUCLEOTIDE SEQUENCE [LARGE SCALE GENOMIC DNA]</scope>
    <source>
        <strain evidence="8">MUT 4182</strain>
    </source>
</reference>
<feature type="compositionally biased region" description="Pro residues" evidence="5">
    <location>
        <begin position="30"/>
        <end position="42"/>
    </location>
</feature>
<dbReference type="Proteomes" id="UP000054248">
    <property type="component" value="Unassembled WGS sequence"/>
</dbReference>
<evidence type="ECO:0000256" key="4">
    <source>
        <dbReference type="ARBA" id="ARBA00023242"/>
    </source>
</evidence>
<dbReference type="InterPro" id="IPR007219">
    <property type="entry name" value="XnlR_reg_dom"/>
</dbReference>
<feature type="compositionally biased region" description="Polar residues" evidence="5">
    <location>
        <begin position="250"/>
        <end position="263"/>
    </location>
</feature>
<feature type="region of interest" description="Disordered" evidence="5">
    <location>
        <begin position="342"/>
        <end position="367"/>
    </location>
</feature>
<dbReference type="PANTHER" id="PTHR46910:SF3">
    <property type="entry name" value="HALOTOLERANCE PROTEIN 9-RELATED"/>
    <property type="match status" value="1"/>
</dbReference>
<dbReference type="PROSITE" id="PS00463">
    <property type="entry name" value="ZN2_CY6_FUNGAL_1"/>
    <property type="match status" value="1"/>
</dbReference>
<dbReference type="SUPFAM" id="SSF57701">
    <property type="entry name" value="Zn2/Cys6 DNA-binding domain"/>
    <property type="match status" value="1"/>
</dbReference>
<feature type="compositionally biased region" description="Pro residues" evidence="5">
    <location>
        <begin position="389"/>
        <end position="400"/>
    </location>
</feature>
<protein>
    <recommendedName>
        <fullName evidence="6">Zn(2)-C6 fungal-type domain-containing protein</fullName>
    </recommendedName>
</protein>
<dbReference type="AlphaFoldDB" id="A0A0C3MKX1"/>
<keyword evidence="8" id="KW-1185">Reference proteome</keyword>
<dbReference type="Pfam" id="PF04082">
    <property type="entry name" value="Fungal_trans"/>
    <property type="match status" value="1"/>
</dbReference>
<dbReference type="CDD" id="cd12148">
    <property type="entry name" value="fungal_TF_MHR"/>
    <property type="match status" value="1"/>
</dbReference>
<feature type="region of interest" description="Disordered" evidence="5">
    <location>
        <begin position="976"/>
        <end position="1024"/>
    </location>
</feature>
<evidence type="ECO:0000256" key="2">
    <source>
        <dbReference type="ARBA" id="ARBA00022723"/>
    </source>
</evidence>
<dbReference type="STRING" id="1051891.A0A0C3MKX1"/>
<evidence type="ECO:0000313" key="8">
    <source>
        <dbReference type="Proteomes" id="UP000054248"/>
    </source>
</evidence>
<feature type="compositionally biased region" description="Low complexity" evidence="5">
    <location>
        <begin position="292"/>
        <end position="304"/>
    </location>
</feature>
<dbReference type="HOGENOM" id="CLU_008026_0_0_1"/>
<organism evidence="7 8">
    <name type="scientific">Tulasnella calospora MUT 4182</name>
    <dbReference type="NCBI Taxonomy" id="1051891"/>
    <lineage>
        <taxon>Eukaryota</taxon>
        <taxon>Fungi</taxon>
        <taxon>Dikarya</taxon>
        <taxon>Basidiomycota</taxon>
        <taxon>Agaricomycotina</taxon>
        <taxon>Agaricomycetes</taxon>
        <taxon>Cantharellales</taxon>
        <taxon>Tulasnellaceae</taxon>
        <taxon>Tulasnella</taxon>
    </lineage>
</organism>
<dbReference type="PANTHER" id="PTHR46910">
    <property type="entry name" value="TRANSCRIPTION FACTOR PDR1"/>
    <property type="match status" value="1"/>
</dbReference>
<sequence length="1185" mass="128881">MAAMRVDHLAQHPSQSRPPQLAPIAAQQPPHQPSPTGPLPPPHHQHPAIHAHHHAMSSIDGASSSSGMVPQGQPTPADISHQAVKMNGRKRKKQEDPDDPLASGSQAPPARRLRRLHEACARCRSKKIKCDSKLPSCSACQAANVECNQEDRHRQTLKPRGYTDMVEAQLAKCILLLDKLIPGFRLTDIDAILDREGIAIPPNTLPMDGDATTLNPALGAILQANSAALVGPAVGGASAVKVEPIVPTLSSSSISGQATTAANGHQRRSEGASDGSSTVYEGRQANGSNQHPSASTQPQPQQPSGGTNGNAIRGQDPMSNDLSSAGGLIKAFGVSRSIVRELPKPESSEGEDVLGGVRLEDDSPLPTYPKTVSQWTDPLLARSNDPAIPQLPTPNPPPYPQPSLAGPQLPAHIVPPQSPTSSTQIPTGPLSFHPALHRNRLPLRLPRNRQSTGVVVKKYFDRLNYHRPVFIPEEFNIGLDALYDSLEHGNASPRRMRVSPFERGQPPSSVPLVPQDDPGFLCSVYLILALGRLAIDNEAMHRGTDEAPSNPLRDFPTHEEFFELALAVKPDLRVTISSLQALILLQWYLYTERHGRSLWRLVGNMVRLSVELGLHHDPSEQGSTFTPGECEIRNRLWWTVMIHDRGTSVLLGRPLAIADADFNAPAPKRVSDAFGPSGLFSEHFEHSPQLASIQGDIINALYRPGNHKLTADQVVRHASRITKGLREFSRGALNSSYRPFFEGTDSWTNEQRVALVCQMTEDQGLTYLKYGIARILLLRALFTNSMLTADTRRRALKDAVITSHNVLIVSYQLTTFPSLAFFVSPIPIHIAAMVILYGVISECDALPYPKAKDDVCNALHIVPRYRWRWSRKDAHGSHPLIVKLAQKVFGPDILNITGPLGPPLLMPEWDWVVGSTDSGLASPLHELSAGFSPSQAVASNQHPVLMNGTGSYNQADGMQVNGHRQEVWESAQPAGISHARNTSNGNGLPPTPISATMPSGHTVSTVEQGPMSAASPHGSQGMHYSPQSVDQNIYNPLADAEKEVLVRFMYPPPLDQPPEGYGNTVLGLDPQQHQAHNMMTAQMMPQGMAVDDVPTNMPSQGAAHVHPVTHIPPPHPSMDGRPVHPSMSRQPTMHSQHHPHQQQSLAFYAPMQADYTPSVTHFVQEEFDGKGMMHLPPDGSGYPGW</sequence>
<accession>A0A0C3MKX1</accession>
<dbReference type="SMART" id="SM00066">
    <property type="entry name" value="GAL4"/>
    <property type="match status" value="1"/>
</dbReference>
<feature type="compositionally biased region" description="Polar residues" evidence="5">
    <location>
        <begin position="274"/>
        <end position="291"/>
    </location>
</feature>
<evidence type="ECO:0000256" key="1">
    <source>
        <dbReference type="ARBA" id="ARBA00004123"/>
    </source>
</evidence>
<dbReference type="GO" id="GO:0006351">
    <property type="term" value="P:DNA-templated transcription"/>
    <property type="evidence" value="ECO:0007669"/>
    <property type="project" value="InterPro"/>
</dbReference>
<evidence type="ECO:0000313" key="7">
    <source>
        <dbReference type="EMBL" id="KIO34352.1"/>
    </source>
</evidence>
<feature type="compositionally biased region" description="Low complexity" evidence="5">
    <location>
        <begin position="56"/>
        <end position="68"/>
    </location>
</feature>
<reference evidence="7 8" key="1">
    <citation type="submission" date="2014-04" db="EMBL/GenBank/DDBJ databases">
        <authorList>
            <consortium name="DOE Joint Genome Institute"/>
            <person name="Kuo A."/>
            <person name="Girlanda M."/>
            <person name="Perotto S."/>
            <person name="Kohler A."/>
            <person name="Nagy L.G."/>
            <person name="Floudas D."/>
            <person name="Copeland A."/>
            <person name="Barry K.W."/>
            <person name="Cichocki N."/>
            <person name="Veneault-Fourrey C."/>
            <person name="LaButti K."/>
            <person name="Lindquist E.A."/>
            <person name="Lipzen A."/>
            <person name="Lundell T."/>
            <person name="Morin E."/>
            <person name="Murat C."/>
            <person name="Sun H."/>
            <person name="Tunlid A."/>
            <person name="Henrissat B."/>
            <person name="Grigoriev I.V."/>
            <person name="Hibbett D.S."/>
            <person name="Martin F."/>
            <person name="Nordberg H.P."/>
            <person name="Cantor M.N."/>
            <person name="Hua S.X."/>
        </authorList>
    </citation>
    <scope>NUCLEOTIDE SEQUENCE [LARGE SCALE GENOMIC DNA]</scope>
    <source>
        <strain evidence="7 8">MUT 4182</strain>
    </source>
</reference>
<feature type="region of interest" description="Disordered" evidence="5">
    <location>
        <begin position="1116"/>
        <end position="1142"/>
    </location>
</feature>
<dbReference type="Pfam" id="PF00172">
    <property type="entry name" value="Zn_clus"/>
    <property type="match status" value="1"/>
</dbReference>
<dbReference type="PROSITE" id="PS50048">
    <property type="entry name" value="ZN2_CY6_FUNGAL_2"/>
    <property type="match status" value="1"/>
</dbReference>
<keyword evidence="4" id="KW-0539">Nucleus</keyword>
<dbReference type="GO" id="GO:0008270">
    <property type="term" value="F:zinc ion binding"/>
    <property type="evidence" value="ECO:0007669"/>
    <property type="project" value="InterPro"/>
</dbReference>
<dbReference type="InterPro" id="IPR001138">
    <property type="entry name" value="Zn2Cys6_DnaBD"/>
</dbReference>
<keyword evidence="3" id="KW-0238">DNA-binding</keyword>
<feature type="compositionally biased region" description="Low complexity" evidence="5">
    <location>
        <begin position="18"/>
        <end position="29"/>
    </location>
</feature>
<feature type="compositionally biased region" description="Polar residues" evidence="5">
    <location>
        <begin position="993"/>
        <end position="1007"/>
    </location>
</feature>
<dbReference type="CDD" id="cd00067">
    <property type="entry name" value="GAL4"/>
    <property type="match status" value="1"/>
</dbReference>
<feature type="region of interest" description="Disordered" evidence="5">
    <location>
        <begin position="1"/>
        <end position="112"/>
    </location>
</feature>
<keyword evidence="2" id="KW-0479">Metal-binding</keyword>